<reference evidence="2 3" key="2">
    <citation type="journal article" date="2016" name="Microb. Ecol.">
        <title>Genome Characteristics of a Novel Type I Methanotroph (Sn10-6) Isolated from a Flooded Indian Rice Field.</title>
        <authorList>
            <person name="Rahalkar M.C."/>
            <person name="Pandit P.S."/>
            <person name="Dhakephalkar P.K."/>
            <person name="Pore S."/>
            <person name="Arora P."/>
            <person name="Kapse N."/>
        </authorList>
    </citation>
    <scope>NUCLEOTIDE SEQUENCE [LARGE SCALE GENOMIC DNA]</scope>
    <source>
        <strain evidence="2 3">Sn10-6</strain>
    </source>
</reference>
<dbReference type="RefSeq" id="WP_045779724.1">
    <property type="nucleotide sequence ID" value="NZ_LAJX01000144.1"/>
</dbReference>
<gene>
    <name evidence="2" type="ORF">VZ94_14140</name>
</gene>
<organism evidence="2 3">
    <name type="scientific">Methylocucumis oryzae</name>
    <dbReference type="NCBI Taxonomy" id="1632867"/>
    <lineage>
        <taxon>Bacteria</taxon>
        <taxon>Pseudomonadati</taxon>
        <taxon>Pseudomonadota</taxon>
        <taxon>Gammaproteobacteria</taxon>
        <taxon>Methylococcales</taxon>
        <taxon>Methylococcaceae</taxon>
        <taxon>Methylocucumis</taxon>
    </lineage>
</organism>
<dbReference type="EMBL" id="LAJX01000144">
    <property type="protein sequence ID" value="KJV05994.1"/>
    <property type="molecule type" value="Genomic_DNA"/>
</dbReference>
<comment type="caution">
    <text evidence="2">The sequence shown here is derived from an EMBL/GenBank/DDBJ whole genome shotgun (WGS) entry which is preliminary data.</text>
</comment>
<feature type="region of interest" description="Disordered" evidence="1">
    <location>
        <begin position="91"/>
        <end position="125"/>
    </location>
</feature>
<accession>A0A0F3IK82</accession>
<name>A0A0F3IK82_9GAMM</name>
<dbReference type="InterPro" id="IPR035994">
    <property type="entry name" value="Nucleoside_phosphorylase_sf"/>
</dbReference>
<sequence length="125" mass="13660">MDWIVIKAICDWGDGNKGKDKAQRQTLAARNSAQVVKALLDEGNLYPVTHQTETGGIPQPRNKTKPIPAAHNMGIKDVHDIPEQMLERCPYGTPASLQKRPRPARPTRHATKQRGCAGAFAGLGQ</sequence>
<dbReference type="GO" id="GO:0009116">
    <property type="term" value="P:nucleoside metabolic process"/>
    <property type="evidence" value="ECO:0007669"/>
    <property type="project" value="InterPro"/>
</dbReference>
<feature type="region of interest" description="Disordered" evidence="1">
    <location>
        <begin position="49"/>
        <end position="69"/>
    </location>
</feature>
<dbReference type="Proteomes" id="UP000033684">
    <property type="component" value="Unassembled WGS sequence"/>
</dbReference>
<evidence type="ECO:0000256" key="1">
    <source>
        <dbReference type="SAM" id="MobiDB-lite"/>
    </source>
</evidence>
<proteinExistence type="predicted"/>
<protein>
    <submittedName>
        <fullName evidence="2">Uncharacterized protein</fullName>
    </submittedName>
</protein>
<feature type="compositionally biased region" description="Basic residues" evidence="1">
    <location>
        <begin position="99"/>
        <end position="112"/>
    </location>
</feature>
<dbReference type="AlphaFoldDB" id="A0A0F3IK82"/>
<reference evidence="3" key="1">
    <citation type="submission" date="2015-03" db="EMBL/GenBank/DDBJ databases">
        <title>Draft genome sequence of a novel methanotroph (Sn10-6) isolated from flooded ricefield rhizosphere in India.</title>
        <authorList>
            <person name="Pandit P.S."/>
            <person name="Pore S.D."/>
            <person name="Arora P."/>
            <person name="Kapse N.G."/>
            <person name="Dhakephalkar P.K."/>
            <person name="Rahalkar M.C."/>
        </authorList>
    </citation>
    <scope>NUCLEOTIDE SEQUENCE [LARGE SCALE GENOMIC DNA]</scope>
    <source>
        <strain evidence="3">Sn10-6</strain>
    </source>
</reference>
<evidence type="ECO:0000313" key="2">
    <source>
        <dbReference type="EMBL" id="KJV05994.1"/>
    </source>
</evidence>
<evidence type="ECO:0000313" key="3">
    <source>
        <dbReference type="Proteomes" id="UP000033684"/>
    </source>
</evidence>
<dbReference type="Gene3D" id="3.40.50.1580">
    <property type="entry name" value="Nucleoside phosphorylase domain"/>
    <property type="match status" value="1"/>
</dbReference>
<keyword evidence="3" id="KW-1185">Reference proteome</keyword>
<dbReference type="GO" id="GO:0003824">
    <property type="term" value="F:catalytic activity"/>
    <property type="evidence" value="ECO:0007669"/>
    <property type="project" value="InterPro"/>
</dbReference>